<dbReference type="Proteomes" id="UP000245539">
    <property type="component" value="Unassembled WGS sequence"/>
</dbReference>
<comment type="caution">
    <text evidence="2">The sequence shown here is derived from an EMBL/GenBank/DDBJ whole genome shotgun (WGS) entry which is preliminary data.</text>
</comment>
<dbReference type="AlphaFoldDB" id="A0A317C113"/>
<feature type="signal peptide" evidence="1">
    <location>
        <begin position="1"/>
        <end position="28"/>
    </location>
</feature>
<name>A0A317C113_9GAMM</name>
<keyword evidence="3" id="KW-1185">Reference proteome</keyword>
<dbReference type="RefSeq" id="WP_109839833.1">
    <property type="nucleotide sequence ID" value="NZ_QGKM01000104.1"/>
</dbReference>
<organism evidence="2 3">
    <name type="scientific">Leucothrix pacifica</name>
    <dbReference type="NCBI Taxonomy" id="1247513"/>
    <lineage>
        <taxon>Bacteria</taxon>
        <taxon>Pseudomonadati</taxon>
        <taxon>Pseudomonadota</taxon>
        <taxon>Gammaproteobacteria</taxon>
        <taxon>Thiotrichales</taxon>
        <taxon>Thiotrichaceae</taxon>
        <taxon>Leucothrix</taxon>
    </lineage>
</organism>
<evidence type="ECO:0000256" key="1">
    <source>
        <dbReference type="SAM" id="SignalP"/>
    </source>
</evidence>
<gene>
    <name evidence="2" type="ORF">DKW60_22115</name>
</gene>
<dbReference type="EMBL" id="QGKM01000104">
    <property type="protein sequence ID" value="PWQ92248.1"/>
    <property type="molecule type" value="Genomic_DNA"/>
</dbReference>
<evidence type="ECO:0000313" key="3">
    <source>
        <dbReference type="Proteomes" id="UP000245539"/>
    </source>
</evidence>
<proteinExistence type="predicted"/>
<reference evidence="2 3" key="1">
    <citation type="submission" date="2018-05" db="EMBL/GenBank/DDBJ databases">
        <title>Leucothrix arctica sp. nov., isolated from Arctic seawater.</title>
        <authorList>
            <person name="Choi A."/>
            <person name="Baek K."/>
        </authorList>
    </citation>
    <scope>NUCLEOTIDE SEQUENCE [LARGE SCALE GENOMIC DNA]</scope>
    <source>
        <strain evidence="2 3">JCM 18388</strain>
    </source>
</reference>
<sequence length="170" mass="18845">MKLTRFTSLTVSTSLAALILSTPLTSHALELVEKVENFQIARVTSSEVCFAVLNTKSTKGAEVTFATYKTKSGDRWQVAGFVKDEDITIKGDLLSIRFDDKHLMARGIEFSKGDFALPFTEKSDLEAFDSHIAEKSTMELQLKLLDDSITVPLPELRKAKEAIDNCLKAI</sequence>
<protein>
    <submittedName>
        <fullName evidence="2">Uncharacterized protein</fullName>
    </submittedName>
</protein>
<accession>A0A317C113</accession>
<feature type="chain" id="PRO_5016447342" evidence="1">
    <location>
        <begin position="29"/>
        <end position="170"/>
    </location>
</feature>
<keyword evidence="1" id="KW-0732">Signal</keyword>
<evidence type="ECO:0000313" key="2">
    <source>
        <dbReference type="EMBL" id="PWQ92248.1"/>
    </source>
</evidence>